<evidence type="ECO:0000256" key="1">
    <source>
        <dbReference type="SAM" id="MobiDB-lite"/>
    </source>
</evidence>
<organism evidence="3 4">
    <name type="scientific">Cinchona calisaya</name>
    <dbReference type="NCBI Taxonomy" id="153742"/>
    <lineage>
        <taxon>Eukaryota</taxon>
        <taxon>Viridiplantae</taxon>
        <taxon>Streptophyta</taxon>
        <taxon>Embryophyta</taxon>
        <taxon>Tracheophyta</taxon>
        <taxon>Spermatophyta</taxon>
        <taxon>Magnoliopsida</taxon>
        <taxon>eudicotyledons</taxon>
        <taxon>Gunneridae</taxon>
        <taxon>Pentapetalae</taxon>
        <taxon>asterids</taxon>
        <taxon>lamiids</taxon>
        <taxon>Gentianales</taxon>
        <taxon>Rubiaceae</taxon>
        <taxon>Cinchonoideae</taxon>
        <taxon>Cinchoneae</taxon>
        <taxon>Cinchona</taxon>
    </lineage>
</organism>
<gene>
    <name evidence="3" type="ORF">ACH5RR_007146</name>
</gene>
<dbReference type="AlphaFoldDB" id="A0ABD3AR07"/>
<evidence type="ECO:0000256" key="2">
    <source>
        <dbReference type="SAM" id="SignalP"/>
    </source>
</evidence>
<keyword evidence="2" id="KW-0732">Signal</keyword>
<comment type="caution">
    <text evidence="3">The sequence shown here is derived from an EMBL/GenBank/DDBJ whole genome shotgun (WGS) entry which is preliminary data.</text>
</comment>
<sequence length="158" mass="18213">MPNSSCIIHQILSILGVLYLTVWDRHRNADHEAVTTIALPEKLLQVAIPSNLYFMLRLLVWTVNIDDEHSCGILVEDKILIDEISTRQHDIEPSGINNRKDQKENGKDKTKSGEPGNGKENDDRIKDWRRIIRVVGQRKPLELVQESPDLEALRKRKF</sequence>
<evidence type="ECO:0000313" key="3">
    <source>
        <dbReference type="EMBL" id="KAL3533625.1"/>
    </source>
</evidence>
<reference evidence="3 4" key="1">
    <citation type="submission" date="2024-11" db="EMBL/GenBank/DDBJ databases">
        <title>A near-complete genome assembly of Cinchona calisaya.</title>
        <authorList>
            <person name="Lian D.C."/>
            <person name="Zhao X.W."/>
            <person name="Wei L."/>
        </authorList>
    </citation>
    <scope>NUCLEOTIDE SEQUENCE [LARGE SCALE GENOMIC DNA]</scope>
    <source>
        <tissue evidence="3">Nenye</tissue>
    </source>
</reference>
<feature type="chain" id="PRO_5044874702" evidence="2">
    <location>
        <begin position="24"/>
        <end position="158"/>
    </location>
</feature>
<dbReference type="Proteomes" id="UP001630127">
    <property type="component" value="Unassembled WGS sequence"/>
</dbReference>
<feature type="region of interest" description="Disordered" evidence="1">
    <location>
        <begin position="91"/>
        <end position="124"/>
    </location>
</feature>
<name>A0ABD3AR07_9GENT</name>
<proteinExistence type="predicted"/>
<protein>
    <submittedName>
        <fullName evidence="3">Uncharacterized protein</fullName>
    </submittedName>
</protein>
<feature type="signal peptide" evidence="2">
    <location>
        <begin position="1"/>
        <end position="23"/>
    </location>
</feature>
<evidence type="ECO:0000313" key="4">
    <source>
        <dbReference type="Proteomes" id="UP001630127"/>
    </source>
</evidence>
<dbReference type="EMBL" id="JBJUIK010000003">
    <property type="protein sequence ID" value="KAL3533625.1"/>
    <property type="molecule type" value="Genomic_DNA"/>
</dbReference>
<accession>A0ABD3AR07</accession>
<keyword evidence="4" id="KW-1185">Reference proteome</keyword>